<evidence type="ECO:0000256" key="1">
    <source>
        <dbReference type="SAM" id="MobiDB-lite"/>
    </source>
</evidence>
<dbReference type="InParanoid" id="E9H1B2"/>
<feature type="compositionally biased region" description="Basic and acidic residues" evidence="1">
    <location>
        <begin position="181"/>
        <end position="193"/>
    </location>
</feature>
<dbReference type="AlphaFoldDB" id="E9H1B2"/>
<organism evidence="3 4">
    <name type="scientific">Daphnia pulex</name>
    <name type="common">Water flea</name>
    <dbReference type="NCBI Taxonomy" id="6669"/>
    <lineage>
        <taxon>Eukaryota</taxon>
        <taxon>Metazoa</taxon>
        <taxon>Ecdysozoa</taxon>
        <taxon>Arthropoda</taxon>
        <taxon>Crustacea</taxon>
        <taxon>Branchiopoda</taxon>
        <taxon>Diplostraca</taxon>
        <taxon>Cladocera</taxon>
        <taxon>Anomopoda</taxon>
        <taxon>Daphniidae</taxon>
        <taxon>Daphnia</taxon>
    </lineage>
</organism>
<dbReference type="Proteomes" id="UP000000305">
    <property type="component" value="Unassembled WGS sequence"/>
</dbReference>
<evidence type="ECO:0000313" key="4">
    <source>
        <dbReference type="Proteomes" id="UP000000305"/>
    </source>
</evidence>
<feature type="transmembrane region" description="Helical" evidence="2">
    <location>
        <begin position="82"/>
        <end position="106"/>
    </location>
</feature>
<protein>
    <submittedName>
        <fullName evidence="3">Uncharacterized protein</fullName>
    </submittedName>
</protein>
<sequence>MEEEEDVHGRGNYPRAAAGLSTAVNNDAELIASITWLFAAAPHDGVPQLQSAVVTLAPAHMMQTGWARNMLDDLNLEWIGRAILYAKLFAAVPLLAVAFMYLFTFCPRRLVGYYRRTGPAGRVGRSVRVVLECYLVVAGLAGLVPTREWRHRWGSSCQNLAMADRANRSLTSRPGQPGPARLERMGRNADQKGRRNKRHRRESTKSKTGGCGAHISSRGQQTRKRSIRPPCGGKQKHTAGRLLECTEQIDLMRIDRNQKRQQEEEEAKEEVAVDVGGEEEEIAQWRSRQIDVSLLEENSRKIGNNQKSRDKKKGQQSNAIKVKSRGRDIQE</sequence>
<feature type="region of interest" description="Disordered" evidence="1">
    <location>
        <begin position="165"/>
        <end position="239"/>
    </location>
</feature>
<keyword evidence="4" id="KW-1185">Reference proteome</keyword>
<proteinExistence type="predicted"/>
<reference evidence="3 4" key="1">
    <citation type="journal article" date="2011" name="Science">
        <title>The ecoresponsive genome of Daphnia pulex.</title>
        <authorList>
            <person name="Colbourne J.K."/>
            <person name="Pfrender M.E."/>
            <person name="Gilbert D."/>
            <person name="Thomas W.K."/>
            <person name="Tucker A."/>
            <person name="Oakley T.H."/>
            <person name="Tokishita S."/>
            <person name="Aerts A."/>
            <person name="Arnold G.J."/>
            <person name="Basu M.K."/>
            <person name="Bauer D.J."/>
            <person name="Caceres C.E."/>
            <person name="Carmel L."/>
            <person name="Casola C."/>
            <person name="Choi J.H."/>
            <person name="Detter J.C."/>
            <person name="Dong Q."/>
            <person name="Dusheyko S."/>
            <person name="Eads B.D."/>
            <person name="Frohlich T."/>
            <person name="Geiler-Samerotte K.A."/>
            <person name="Gerlach D."/>
            <person name="Hatcher P."/>
            <person name="Jogdeo S."/>
            <person name="Krijgsveld J."/>
            <person name="Kriventseva E.V."/>
            <person name="Kultz D."/>
            <person name="Laforsch C."/>
            <person name="Lindquist E."/>
            <person name="Lopez J."/>
            <person name="Manak J.R."/>
            <person name="Muller J."/>
            <person name="Pangilinan J."/>
            <person name="Patwardhan R.P."/>
            <person name="Pitluck S."/>
            <person name="Pritham E.J."/>
            <person name="Rechtsteiner A."/>
            <person name="Rho M."/>
            <person name="Rogozin I.B."/>
            <person name="Sakarya O."/>
            <person name="Salamov A."/>
            <person name="Schaack S."/>
            <person name="Shapiro H."/>
            <person name="Shiga Y."/>
            <person name="Skalitzky C."/>
            <person name="Smith Z."/>
            <person name="Souvorov A."/>
            <person name="Sung W."/>
            <person name="Tang Z."/>
            <person name="Tsuchiya D."/>
            <person name="Tu H."/>
            <person name="Vos H."/>
            <person name="Wang M."/>
            <person name="Wolf Y.I."/>
            <person name="Yamagata H."/>
            <person name="Yamada T."/>
            <person name="Ye Y."/>
            <person name="Shaw J.R."/>
            <person name="Andrews J."/>
            <person name="Crease T.J."/>
            <person name="Tang H."/>
            <person name="Lucas S.M."/>
            <person name="Robertson H.M."/>
            <person name="Bork P."/>
            <person name="Koonin E.V."/>
            <person name="Zdobnov E.M."/>
            <person name="Grigoriev I.V."/>
            <person name="Lynch M."/>
            <person name="Boore J.L."/>
        </authorList>
    </citation>
    <scope>NUCLEOTIDE SEQUENCE [LARGE SCALE GENOMIC DNA]</scope>
</reference>
<feature type="region of interest" description="Disordered" evidence="1">
    <location>
        <begin position="295"/>
        <end position="331"/>
    </location>
</feature>
<keyword evidence="2" id="KW-0472">Membrane</keyword>
<accession>E9H1B2</accession>
<gene>
    <name evidence="3" type="ORF">DAPPUDRAFT_108949</name>
</gene>
<dbReference type="KEGG" id="dpx:DAPPUDRAFT_108949"/>
<dbReference type="EMBL" id="GL732583">
    <property type="protein sequence ID" value="EFX74450.1"/>
    <property type="molecule type" value="Genomic_DNA"/>
</dbReference>
<evidence type="ECO:0000256" key="2">
    <source>
        <dbReference type="SAM" id="Phobius"/>
    </source>
</evidence>
<evidence type="ECO:0000313" key="3">
    <source>
        <dbReference type="EMBL" id="EFX74450.1"/>
    </source>
</evidence>
<keyword evidence="2" id="KW-0812">Transmembrane</keyword>
<name>E9H1B2_DAPPU</name>
<dbReference type="HOGENOM" id="CLU_840092_0_0_1"/>
<keyword evidence="2" id="KW-1133">Transmembrane helix</keyword>